<dbReference type="eggNOG" id="COG4585">
    <property type="taxonomic scope" value="Bacteria"/>
</dbReference>
<keyword evidence="4 10" id="KW-0812">Transmembrane</keyword>
<evidence type="ECO:0000256" key="9">
    <source>
        <dbReference type="SAM" id="Coils"/>
    </source>
</evidence>
<dbReference type="InterPro" id="IPR003594">
    <property type="entry name" value="HATPase_dom"/>
</dbReference>
<keyword evidence="3" id="KW-0808">Transferase</keyword>
<dbReference type="InterPro" id="IPR036890">
    <property type="entry name" value="HATPase_C_sf"/>
</dbReference>
<dbReference type="PATRIC" id="fig|1246995.3.peg.1372"/>
<name>U5VS57_9ACTN</name>
<dbReference type="SUPFAM" id="SSF55874">
    <property type="entry name" value="ATPase domain of HSP90 chaperone/DNA topoisomerase II/histidine kinase"/>
    <property type="match status" value="1"/>
</dbReference>
<keyword evidence="7" id="KW-0902">Two-component regulatory system</keyword>
<evidence type="ECO:0000313" key="12">
    <source>
        <dbReference type="EMBL" id="AGZ39632.1"/>
    </source>
</evidence>
<evidence type="ECO:0000256" key="5">
    <source>
        <dbReference type="ARBA" id="ARBA00022777"/>
    </source>
</evidence>
<keyword evidence="5 12" id="KW-0418">Kinase</keyword>
<protein>
    <submittedName>
        <fullName evidence="12">Two component signal transduction histidine kinase</fullName>
    </submittedName>
</protein>
<dbReference type="Pfam" id="PF07730">
    <property type="entry name" value="HisKA_3"/>
    <property type="match status" value="1"/>
</dbReference>
<dbReference type="PANTHER" id="PTHR24421">
    <property type="entry name" value="NITRATE/NITRITE SENSOR PROTEIN NARX-RELATED"/>
    <property type="match status" value="1"/>
</dbReference>
<keyword evidence="13" id="KW-1185">Reference proteome</keyword>
<dbReference type="SUPFAM" id="SSF55781">
    <property type="entry name" value="GAF domain-like"/>
    <property type="match status" value="1"/>
</dbReference>
<dbReference type="InterPro" id="IPR029016">
    <property type="entry name" value="GAF-like_dom_sf"/>
</dbReference>
<reference evidence="12 13" key="1">
    <citation type="journal article" date="2014" name="J. Biotechnol.">
        <title>Complete genome sequence of the actinobacterium Actinoplanes friuliensis HAG 010964, producer of the lipopeptide antibiotic friulimycin.</title>
        <authorList>
            <person name="Ruckert C."/>
            <person name="Szczepanowski R."/>
            <person name="Albersmeier A."/>
            <person name="Goesmann A."/>
            <person name="Fischer N."/>
            <person name="Steinkamper A."/>
            <person name="Puhler A."/>
            <person name="Biener R."/>
            <person name="Schwartz D."/>
            <person name="Kalinowski J."/>
        </authorList>
    </citation>
    <scope>NUCLEOTIDE SEQUENCE [LARGE SCALE GENOMIC DNA]</scope>
    <source>
        <strain evidence="12 13">DSM 7358</strain>
    </source>
</reference>
<dbReference type="AlphaFoldDB" id="U5VS57"/>
<keyword evidence="9" id="KW-0175">Coiled coil</keyword>
<feature type="transmembrane region" description="Helical" evidence="10">
    <location>
        <begin position="51"/>
        <end position="68"/>
    </location>
</feature>
<evidence type="ECO:0000259" key="11">
    <source>
        <dbReference type="SMART" id="SM00387"/>
    </source>
</evidence>
<dbReference type="SMART" id="SM00387">
    <property type="entry name" value="HATPase_c"/>
    <property type="match status" value="1"/>
</dbReference>
<gene>
    <name evidence="12" type="ORF">AFR_06715</name>
</gene>
<proteinExistence type="predicted"/>
<evidence type="ECO:0000256" key="8">
    <source>
        <dbReference type="ARBA" id="ARBA00023136"/>
    </source>
</evidence>
<dbReference type="Gene3D" id="3.30.450.40">
    <property type="match status" value="1"/>
</dbReference>
<keyword evidence="2" id="KW-1003">Cell membrane</keyword>
<dbReference type="InterPro" id="IPR011712">
    <property type="entry name" value="Sig_transdc_His_kin_sub3_dim/P"/>
</dbReference>
<dbReference type="Gene3D" id="1.20.5.1930">
    <property type="match status" value="1"/>
</dbReference>
<dbReference type="OrthoDB" id="227596at2"/>
<comment type="subcellular location">
    <subcellularLocation>
        <location evidence="1">Cell membrane</location>
        <topology evidence="1">Multi-pass membrane protein</topology>
    </subcellularLocation>
</comment>
<dbReference type="CDD" id="cd16917">
    <property type="entry name" value="HATPase_UhpB-NarQ-NarX-like"/>
    <property type="match status" value="1"/>
</dbReference>
<organism evidence="12 13">
    <name type="scientific">Actinoplanes friuliensis DSM 7358</name>
    <dbReference type="NCBI Taxonomy" id="1246995"/>
    <lineage>
        <taxon>Bacteria</taxon>
        <taxon>Bacillati</taxon>
        <taxon>Actinomycetota</taxon>
        <taxon>Actinomycetes</taxon>
        <taxon>Micromonosporales</taxon>
        <taxon>Micromonosporaceae</taxon>
        <taxon>Actinoplanes</taxon>
    </lineage>
</organism>
<dbReference type="Proteomes" id="UP000017746">
    <property type="component" value="Chromosome"/>
</dbReference>
<dbReference type="STRING" id="1246995.AFR_06715"/>
<evidence type="ECO:0000256" key="4">
    <source>
        <dbReference type="ARBA" id="ARBA00022692"/>
    </source>
</evidence>
<dbReference type="EMBL" id="CP006272">
    <property type="protein sequence ID" value="AGZ39632.1"/>
    <property type="molecule type" value="Genomic_DNA"/>
</dbReference>
<dbReference type="KEGG" id="afs:AFR_06715"/>
<evidence type="ECO:0000256" key="1">
    <source>
        <dbReference type="ARBA" id="ARBA00004651"/>
    </source>
</evidence>
<keyword evidence="8 10" id="KW-0472">Membrane</keyword>
<feature type="domain" description="Histidine kinase/HSP90-like ATPase" evidence="11">
    <location>
        <begin position="314"/>
        <end position="405"/>
    </location>
</feature>
<dbReference type="InterPro" id="IPR050482">
    <property type="entry name" value="Sensor_HK_TwoCompSys"/>
</dbReference>
<feature type="coiled-coil region" evidence="9">
    <location>
        <begin position="247"/>
        <end position="274"/>
    </location>
</feature>
<evidence type="ECO:0000256" key="10">
    <source>
        <dbReference type="SAM" id="Phobius"/>
    </source>
</evidence>
<evidence type="ECO:0000256" key="2">
    <source>
        <dbReference type="ARBA" id="ARBA00022475"/>
    </source>
</evidence>
<evidence type="ECO:0000313" key="13">
    <source>
        <dbReference type="Proteomes" id="UP000017746"/>
    </source>
</evidence>
<dbReference type="HOGENOM" id="CLU_000445_20_6_11"/>
<dbReference type="Pfam" id="PF02518">
    <property type="entry name" value="HATPase_c"/>
    <property type="match status" value="1"/>
</dbReference>
<keyword evidence="6 10" id="KW-1133">Transmembrane helix</keyword>
<dbReference type="GO" id="GO:0000155">
    <property type="term" value="F:phosphorelay sensor kinase activity"/>
    <property type="evidence" value="ECO:0007669"/>
    <property type="project" value="InterPro"/>
</dbReference>
<sequence length="407" mass="44252">MWRERAGVGQWVYQVLYRLLLLLYAGVVAGLCAVVVTWPHRPIASLADIPWWSHTIALVLVAVTWAPVSGQISRGVHQLAFGERDNAYEVVERVHQHLHAGPGPDELLPTLAATLAHTLKLPYVSIETGEDTVAAYGSMGDGMQVVRIPLRYQSLTLGTLSVSARRRFDGLSSADLRLLDDLAGQVGITLYAARLSEELQTSREKLVTAREEERLRIRRDLHDGLGPTLASLGLQLGALHRTLRTDSDGAERLVKELRDDVREATAEIRRLVYELRPPMLDEFGLIDALRNLRPVDGLSRSIRAPGPLPALPAAVEVAIYRIAAEALHNAARHAEAGRCVVELTGRDDTVTLTVTDDGRGLPADYLAGVGHRSMRERATELGGSITIVPAGTGGTRVTATFPIKGTA</sequence>
<dbReference type="Gene3D" id="3.30.565.10">
    <property type="entry name" value="Histidine kinase-like ATPase, C-terminal domain"/>
    <property type="match status" value="1"/>
</dbReference>
<dbReference type="GO" id="GO:0046983">
    <property type="term" value="F:protein dimerization activity"/>
    <property type="evidence" value="ECO:0007669"/>
    <property type="project" value="InterPro"/>
</dbReference>
<evidence type="ECO:0000256" key="6">
    <source>
        <dbReference type="ARBA" id="ARBA00022989"/>
    </source>
</evidence>
<dbReference type="PANTHER" id="PTHR24421:SF37">
    <property type="entry name" value="SENSOR HISTIDINE KINASE NARS"/>
    <property type="match status" value="1"/>
</dbReference>
<dbReference type="RefSeq" id="WP_023359163.1">
    <property type="nucleotide sequence ID" value="NC_022657.1"/>
</dbReference>
<accession>U5VS57</accession>
<evidence type="ECO:0000256" key="3">
    <source>
        <dbReference type="ARBA" id="ARBA00022679"/>
    </source>
</evidence>
<evidence type="ECO:0000256" key="7">
    <source>
        <dbReference type="ARBA" id="ARBA00023012"/>
    </source>
</evidence>
<feature type="transmembrane region" description="Helical" evidence="10">
    <location>
        <begin position="21"/>
        <end position="39"/>
    </location>
</feature>
<dbReference type="GO" id="GO:0005886">
    <property type="term" value="C:plasma membrane"/>
    <property type="evidence" value="ECO:0007669"/>
    <property type="project" value="UniProtKB-SubCell"/>
</dbReference>